<dbReference type="GeneID" id="30204860"/>
<dbReference type="PANTHER" id="PTHR12270">
    <property type="entry name" value="GLYCOSYLTRANSFERASE-RELATED"/>
    <property type="match status" value="1"/>
</dbReference>
<accession>A0A1B9GD70</accession>
<keyword evidence="10" id="KW-1185">Reference proteome</keyword>
<dbReference type="Proteomes" id="UP000092730">
    <property type="component" value="Chromosome 1"/>
</dbReference>
<reference evidence="9" key="4">
    <citation type="submission" date="2024-02" db="EMBL/GenBank/DDBJ databases">
        <title>Comparative genomics of Cryptococcus and Kwoniella reveals pathogenesis evolution and contrasting modes of karyotype evolution via chromosome fusion or intercentromeric recombination.</title>
        <authorList>
            <person name="Coelho M.A."/>
            <person name="David-Palma M."/>
            <person name="Shea T."/>
            <person name="Bowers K."/>
            <person name="McGinley-Smith S."/>
            <person name="Mohammad A.W."/>
            <person name="Gnirke A."/>
            <person name="Yurkov A.M."/>
            <person name="Nowrousian M."/>
            <person name="Sun S."/>
            <person name="Cuomo C.A."/>
            <person name="Heitman J."/>
        </authorList>
    </citation>
    <scope>NUCLEOTIDE SEQUENCE</scope>
    <source>
        <strain evidence="9">CBS 10118</strain>
    </source>
</reference>
<dbReference type="GO" id="GO:0035269">
    <property type="term" value="P:protein O-linked glycosylation via mannose"/>
    <property type="evidence" value="ECO:0007669"/>
    <property type="project" value="TreeGrafter"/>
</dbReference>
<evidence type="ECO:0000256" key="6">
    <source>
        <dbReference type="ARBA" id="ARBA00023180"/>
    </source>
</evidence>
<dbReference type="EMBL" id="CP144541">
    <property type="protein sequence ID" value="WVW79811.1"/>
    <property type="molecule type" value="Genomic_DNA"/>
</dbReference>
<reference evidence="8" key="3">
    <citation type="submission" date="2014-01" db="EMBL/GenBank/DDBJ databases">
        <title>Evolution of pathogenesis and genome organization in the Tremellales.</title>
        <authorList>
            <person name="Cuomo C."/>
            <person name="Litvintseva A."/>
            <person name="Heitman J."/>
            <person name="Chen Y."/>
            <person name="Sun S."/>
            <person name="Springer D."/>
            <person name="Dromer F."/>
            <person name="Young S."/>
            <person name="Zeng Q."/>
            <person name="Chapman S."/>
            <person name="Gujja S."/>
            <person name="Saif S."/>
            <person name="Birren B."/>
        </authorList>
    </citation>
    <scope>NUCLEOTIDE SEQUENCE</scope>
    <source>
        <strain evidence="8">CBS 10118</strain>
    </source>
</reference>
<keyword evidence="3" id="KW-0735">Signal-anchor</keyword>
<evidence type="ECO:0000256" key="1">
    <source>
        <dbReference type="ARBA" id="ARBA00004606"/>
    </source>
</evidence>
<keyword evidence="2" id="KW-0812">Transmembrane</keyword>
<evidence type="ECO:0000256" key="5">
    <source>
        <dbReference type="ARBA" id="ARBA00023136"/>
    </source>
</evidence>
<evidence type="ECO:0000313" key="10">
    <source>
        <dbReference type="Proteomes" id="UP000092730"/>
    </source>
</evidence>
<keyword evidence="6" id="KW-0325">Glycoprotein</keyword>
<feature type="chain" id="PRO_5042334997" evidence="7">
    <location>
        <begin position="24"/>
        <end position="433"/>
    </location>
</feature>
<reference evidence="8" key="1">
    <citation type="submission" date="2013-07" db="EMBL/GenBank/DDBJ databases">
        <title>The Genome Sequence of Cryptococcus bestiolae CBS10118.</title>
        <authorList>
            <consortium name="The Broad Institute Genome Sequencing Platform"/>
            <person name="Cuomo C."/>
            <person name="Litvintseva A."/>
            <person name="Chen Y."/>
            <person name="Heitman J."/>
            <person name="Sun S."/>
            <person name="Springer D."/>
            <person name="Dromer F."/>
            <person name="Young S.K."/>
            <person name="Zeng Q."/>
            <person name="Gargeya S."/>
            <person name="Fitzgerald M."/>
            <person name="Abouelleil A."/>
            <person name="Alvarado L."/>
            <person name="Berlin A.M."/>
            <person name="Chapman S.B."/>
            <person name="Dewar J."/>
            <person name="Goldberg J."/>
            <person name="Griggs A."/>
            <person name="Gujja S."/>
            <person name="Hansen M."/>
            <person name="Howarth C."/>
            <person name="Imamovic A."/>
            <person name="Larimer J."/>
            <person name="McCowan C."/>
            <person name="Murphy C."/>
            <person name="Pearson M."/>
            <person name="Priest M."/>
            <person name="Roberts A."/>
            <person name="Saif S."/>
            <person name="Shea T."/>
            <person name="Sykes S."/>
            <person name="Wortman J."/>
            <person name="Nusbaum C."/>
            <person name="Birren B."/>
        </authorList>
    </citation>
    <scope>NUCLEOTIDE SEQUENCE [LARGE SCALE GENOMIC DNA]</scope>
    <source>
        <strain evidence="8">CBS 10118</strain>
    </source>
</reference>
<organism evidence="8">
    <name type="scientific">Kwoniella bestiolae CBS 10118</name>
    <dbReference type="NCBI Taxonomy" id="1296100"/>
    <lineage>
        <taxon>Eukaryota</taxon>
        <taxon>Fungi</taxon>
        <taxon>Dikarya</taxon>
        <taxon>Basidiomycota</taxon>
        <taxon>Agaricomycotina</taxon>
        <taxon>Tremellomycetes</taxon>
        <taxon>Tremellales</taxon>
        <taxon>Cryptococcaceae</taxon>
        <taxon>Kwoniella</taxon>
    </lineage>
</organism>
<keyword evidence="7" id="KW-0732">Signal</keyword>
<dbReference type="GO" id="GO:0042285">
    <property type="term" value="F:xylosyltransferase activity"/>
    <property type="evidence" value="ECO:0007669"/>
    <property type="project" value="TreeGrafter"/>
</dbReference>
<keyword evidence="4" id="KW-1133">Transmembrane helix</keyword>
<protein>
    <submittedName>
        <fullName evidence="8">Uncharacterized protein</fullName>
    </submittedName>
</protein>
<dbReference type="InterPro" id="IPR051292">
    <property type="entry name" value="Xyl/GlcA_transferase"/>
</dbReference>
<dbReference type="Pfam" id="PF13896">
    <property type="entry name" value="Glyco_transf_49"/>
    <property type="match status" value="2"/>
</dbReference>
<keyword evidence="5" id="KW-0472">Membrane</keyword>
<dbReference type="PANTHER" id="PTHR12270:SF25">
    <property type="entry name" value="GLYCOSYLTRANSFERASE-LIKE PROTEIN LARGE"/>
    <property type="match status" value="1"/>
</dbReference>
<dbReference type="RefSeq" id="XP_019050040.1">
    <property type="nucleotide sequence ID" value="XM_019187162.1"/>
</dbReference>
<reference evidence="9" key="2">
    <citation type="submission" date="2013-07" db="EMBL/GenBank/DDBJ databases">
        <authorList>
            <consortium name="The Broad Institute Genome Sequencing Platform"/>
            <person name="Cuomo C."/>
            <person name="Litvintseva A."/>
            <person name="Chen Y."/>
            <person name="Heitman J."/>
            <person name="Sun S."/>
            <person name="Springer D."/>
            <person name="Dromer F."/>
            <person name="Young S.K."/>
            <person name="Zeng Q."/>
            <person name="Gargeya S."/>
            <person name="Fitzgerald M."/>
            <person name="Abouelleil A."/>
            <person name="Alvarado L."/>
            <person name="Berlin A.M."/>
            <person name="Chapman S.B."/>
            <person name="Dewar J."/>
            <person name="Goldberg J."/>
            <person name="Griggs A."/>
            <person name="Gujja S."/>
            <person name="Hansen M."/>
            <person name="Howarth C."/>
            <person name="Imamovic A."/>
            <person name="Larimer J."/>
            <person name="McCowan C."/>
            <person name="Murphy C."/>
            <person name="Pearson M."/>
            <person name="Priest M."/>
            <person name="Roberts A."/>
            <person name="Saif S."/>
            <person name="Shea T."/>
            <person name="Sykes S."/>
            <person name="Wortman J."/>
            <person name="Nusbaum C."/>
            <person name="Birren B."/>
        </authorList>
    </citation>
    <scope>NUCLEOTIDE SEQUENCE</scope>
    <source>
        <strain evidence="9">CBS 10118</strain>
    </source>
</reference>
<evidence type="ECO:0000256" key="3">
    <source>
        <dbReference type="ARBA" id="ARBA00022968"/>
    </source>
</evidence>
<dbReference type="OrthoDB" id="2561759at2759"/>
<name>A0A1B9GD70_9TREE</name>
<evidence type="ECO:0000313" key="9">
    <source>
        <dbReference type="EMBL" id="WVW79811.1"/>
    </source>
</evidence>
<gene>
    <name evidence="8" type="ORF">I302_00461</name>
    <name evidence="9" type="ORF">I302_101781</name>
</gene>
<dbReference type="GO" id="GO:0016020">
    <property type="term" value="C:membrane"/>
    <property type="evidence" value="ECO:0007669"/>
    <property type="project" value="UniProtKB-SubCell"/>
</dbReference>
<feature type="signal peptide" evidence="7">
    <location>
        <begin position="1"/>
        <end position="23"/>
    </location>
</feature>
<dbReference type="EMBL" id="KI894018">
    <property type="protein sequence ID" value="OCF28970.1"/>
    <property type="molecule type" value="Genomic_DNA"/>
</dbReference>
<comment type="subcellular location">
    <subcellularLocation>
        <location evidence="1">Membrane</location>
        <topology evidence="1">Single-pass type II membrane protein</topology>
    </subcellularLocation>
</comment>
<evidence type="ECO:0000256" key="7">
    <source>
        <dbReference type="SAM" id="SignalP"/>
    </source>
</evidence>
<evidence type="ECO:0000256" key="2">
    <source>
        <dbReference type="ARBA" id="ARBA00022692"/>
    </source>
</evidence>
<evidence type="ECO:0000256" key="4">
    <source>
        <dbReference type="ARBA" id="ARBA00022989"/>
    </source>
</evidence>
<dbReference type="GO" id="GO:0015020">
    <property type="term" value="F:glucuronosyltransferase activity"/>
    <property type="evidence" value="ECO:0007669"/>
    <property type="project" value="TreeGrafter"/>
</dbReference>
<proteinExistence type="predicted"/>
<evidence type="ECO:0000313" key="8">
    <source>
        <dbReference type="EMBL" id="OCF28970.1"/>
    </source>
</evidence>
<dbReference type="AlphaFoldDB" id="A0A1B9GD70"/>
<sequence length="433" mass="49868">MPLIPRWSWYLLLLTAAIWLVSRQTSPHPSVGSEILWPTQIDPLKYTYSYQGNELVNTTALFDQTPLDPIIKSLLKKAFAHNSYEAKVIPYYKKRKGAFASEDVTMITWLTSDRLGRLVRLAEKRRAPISVAYYIPPRHKLATRDLLLLDKLFDTHPSLSQNVDIHLVTSSELLQPNTWRTVAHTFAGTEWVLLWDADFEACTDPQKGLEEFRANVRDKKWLKNLDQGRAALVIPSYEWVDPAFARKRDLCPTSKKELSTLFHNLTLDAFETHNPVLSHATEYNRAVDAASTDYYEVTEFEFGYEVYAIFRRDADVWYDQRLVGYGYDRGAFTAQLYLSGIDLYVLPGQYAVHEEHPSYTERRRDSSGMTISWLTFQLDMCHHIFQRLAAKGELHGPTGERAIQHCSELGIPELQSDLDRCLMDSRNAGARRQ</sequence>
<dbReference type="KEGG" id="kbi:30204860"/>
<dbReference type="VEuPathDB" id="FungiDB:I302_00461"/>